<reference evidence="1 2" key="1">
    <citation type="submission" date="2015-01" db="EMBL/GenBank/DDBJ databases">
        <title>The Genome Sequence of Cryptococcus gattii EJB2.</title>
        <authorList>
            <consortium name="The Broad Institute Genomics Platform"/>
            <person name="Cuomo C."/>
            <person name="Litvintseva A."/>
            <person name="Chen Y."/>
            <person name="Heitman J."/>
            <person name="Sun S."/>
            <person name="Springer D."/>
            <person name="Dromer F."/>
            <person name="Young S."/>
            <person name="Zeng Q."/>
            <person name="Gargeya S."/>
            <person name="Abouelleil A."/>
            <person name="Alvarado L."/>
            <person name="Chapman S.B."/>
            <person name="Gainer-Dewar J."/>
            <person name="Goldberg J."/>
            <person name="Griggs A."/>
            <person name="Gujja S."/>
            <person name="Hansen M."/>
            <person name="Howarth C."/>
            <person name="Imamovic A."/>
            <person name="Larimer J."/>
            <person name="Murphy C."/>
            <person name="Naylor J."/>
            <person name="Pearson M."/>
            <person name="Priest M."/>
            <person name="Roberts A."/>
            <person name="Saif S."/>
            <person name="Shea T."/>
            <person name="Sykes S."/>
            <person name="Wortman J."/>
            <person name="Nusbaum C."/>
            <person name="Birren B."/>
        </authorList>
    </citation>
    <scope>NUCLEOTIDE SEQUENCE [LARGE SCALE GENOMIC DNA]</scope>
    <source>
        <strain evidence="1 2">EJB2</strain>
    </source>
</reference>
<accession>A0ABR5BVK5</accession>
<name>A0ABR5BVK5_9TREE</name>
<dbReference type="Proteomes" id="UP000054272">
    <property type="component" value="Unassembled WGS sequence"/>
</dbReference>
<dbReference type="EMBL" id="KN848677">
    <property type="protein sequence ID" value="KIR79685.1"/>
    <property type="molecule type" value="Genomic_DNA"/>
</dbReference>
<protein>
    <submittedName>
        <fullName evidence="1">Uncharacterized protein</fullName>
    </submittedName>
</protein>
<organism evidence="1 2">
    <name type="scientific">Cryptococcus gattii EJB2</name>
    <dbReference type="NCBI Taxonomy" id="1296103"/>
    <lineage>
        <taxon>Eukaryota</taxon>
        <taxon>Fungi</taxon>
        <taxon>Dikarya</taxon>
        <taxon>Basidiomycota</taxon>
        <taxon>Agaricomycotina</taxon>
        <taxon>Tremellomycetes</taxon>
        <taxon>Tremellales</taxon>
        <taxon>Cryptococcaceae</taxon>
        <taxon>Cryptococcus</taxon>
        <taxon>Cryptococcus gattii species complex</taxon>
    </lineage>
</organism>
<gene>
    <name evidence="1" type="ORF">I306_03311</name>
</gene>
<keyword evidence="2" id="KW-1185">Reference proteome</keyword>
<evidence type="ECO:0000313" key="1">
    <source>
        <dbReference type="EMBL" id="KIR79685.1"/>
    </source>
</evidence>
<evidence type="ECO:0000313" key="2">
    <source>
        <dbReference type="Proteomes" id="UP000054272"/>
    </source>
</evidence>
<proteinExistence type="predicted"/>
<sequence>MLTHHILEMEEGEISPDIWFTNDTDDDILEKYAQVFGIDMYHSEPAMLMYYNDALSSAAQVLAPLRVLLEIVLANHEPTDKVEGILPASSCNKTDDHTVYGAVARYVHHHAVDAKHMDVSSVRQIFHQILASANICDERNVVLGLENDNYDKEADGGFKTEVTASLNVPCNDRNLFNQNKARCVDLASMA</sequence>